<dbReference type="InterPro" id="IPR017517">
    <property type="entry name" value="Maleyloyr_isom"/>
</dbReference>
<dbReference type="InterPro" id="IPR024344">
    <property type="entry name" value="MDMPI_metal-binding"/>
</dbReference>
<accession>A0ABS4QBY6</accession>
<organism evidence="2 3">
    <name type="scientific">Nocardia goodfellowii</name>
    <dbReference type="NCBI Taxonomy" id="882446"/>
    <lineage>
        <taxon>Bacteria</taxon>
        <taxon>Bacillati</taxon>
        <taxon>Actinomycetota</taxon>
        <taxon>Actinomycetes</taxon>
        <taxon>Mycobacteriales</taxon>
        <taxon>Nocardiaceae</taxon>
        <taxon>Nocardia</taxon>
    </lineage>
</organism>
<dbReference type="EMBL" id="JAGGMR010000001">
    <property type="protein sequence ID" value="MBP2189162.1"/>
    <property type="molecule type" value="Genomic_DNA"/>
</dbReference>
<evidence type="ECO:0000259" key="1">
    <source>
        <dbReference type="Pfam" id="PF11716"/>
    </source>
</evidence>
<name>A0ABS4QBY6_9NOCA</name>
<feature type="domain" description="Mycothiol-dependent maleylpyruvate isomerase metal-binding" evidence="1">
    <location>
        <begin position="17"/>
        <end position="134"/>
    </location>
</feature>
<dbReference type="NCBIfam" id="TIGR03083">
    <property type="entry name" value="maleylpyruvate isomerase family mycothiol-dependent enzyme"/>
    <property type="match status" value="1"/>
</dbReference>
<dbReference type="Gene3D" id="1.20.120.450">
    <property type="entry name" value="dinb family like domain"/>
    <property type="match status" value="1"/>
</dbReference>
<keyword evidence="3" id="KW-1185">Reference proteome</keyword>
<dbReference type="Proteomes" id="UP001519325">
    <property type="component" value="Unassembled WGS sequence"/>
</dbReference>
<comment type="caution">
    <text evidence="2">The sequence shown here is derived from an EMBL/GenBank/DDBJ whole genome shotgun (WGS) entry which is preliminary data.</text>
</comment>
<evidence type="ECO:0000313" key="2">
    <source>
        <dbReference type="EMBL" id="MBP2189162.1"/>
    </source>
</evidence>
<protein>
    <submittedName>
        <fullName evidence="2">Uncharacterized protein (TIGR03086 family)</fullName>
    </submittedName>
</protein>
<dbReference type="NCBIfam" id="TIGR03086">
    <property type="entry name" value="TIGR03086 family metal-binding protein"/>
    <property type="match status" value="1"/>
</dbReference>
<proteinExistence type="predicted"/>
<dbReference type="InterPro" id="IPR034660">
    <property type="entry name" value="DinB/YfiT-like"/>
</dbReference>
<dbReference type="InterPro" id="IPR017520">
    <property type="entry name" value="CHP03086"/>
</dbReference>
<dbReference type="Pfam" id="PF11716">
    <property type="entry name" value="MDMPI_N"/>
    <property type="match status" value="1"/>
</dbReference>
<reference evidence="2 3" key="1">
    <citation type="submission" date="2021-03" db="EMBL/GenBank/DDBJ databases">
        <title>Sequencing the genomes of 1000 actinobacteria strains.</title>
        <authorList>
            <person name="Klenk H.-P."/>
        </authorList>
    </citation>
    <scope>NUCLEOTIDE SEQUENCE [LARGE SCALE GENOMIC DNA]</scope>
    <source>
        <strain evidence="2 3">DSM 45516</strain>
    </source>
</reference>
<sequence length="194" mass="20276">METAPTRPAGVIGQIDRALDATGRIVEAVADAQLAVATPCRDWDVRTVLNHTVAGMHQVAAALSGMGSGAEREDDWLGSDPQGAYAAAAEIDRAAWHRPDALSAQVDSPLGALPGTAVAVIHLTEILVHGVDIAVAIDRADLADDELCAEMLSLMAAQGGIDAFRRPGIFEAEVEAPADAPAHRKLLAYAGRDW</sequence>
<evidence type="ECO:0000313" key="3">
    <source>
        <dbReference type="Proteomes" id="UP001519325"/>
    </source>
</evidence>
<dbReference type="RefSeq" id="WP_209887443.1">
    <property type="nucleotide sequence ID" value="NZ_JAGGMR010000001.1"/>
</dbReference>
<gene>
    <name evidence="2" type="ORF">BJ987_002063</name>
</gene>
<dbReference type="SUPFAM" id="SSF109854">
    <property type="entry name" value="DinB/YfiT-like putative metalloenzymes"/>
    <property type="match status" value="1"/>
</dbReference>